<reference evidence="2 3" key="1">
    <citation type="submission" date="2019-12" db="EMBL/GenBank/DDBJ databases">
        <title>Maritimibacter sp. nov. sp. isolated from sea sand.</title>
        <authorList>
            <person name="Kim J."/>
            <person name="Jeong S.E."/>
            <person name="Jung H.S."/>
            <person name="Jeon C.O."/>
        </authorList>
    </citation>
    <scope>NUCLEOTIDE SEQUENCE [LARGE SCALE GENOMIC DNA]</scope>
    <source>
        <strain evidence="2 3">DP07</strain>
    </source>
</reference>
<dbReference type="AlphaFoldDB" id="A0A845M9U7"/>
<evidence type="ECO:0000313" key="3">
    <source>
        <dbReference type="Proteomes" id="UP000467322"/>
    </source>
</evidence>
<dbReference type="Proteomes" id="UP000467322">
    <property type="component" value="Unassembled WGS sequence"/>
</dbReference>
<dbReference type="Pfam" id="PF12728">
    <property type="entry name" value="HTH_17"/>
    <property type="match status" value="1"/>
</dbReference>
<name>A0A845M9U7_9RHOB</name>
<dbReference type="RefSeq" id="WP_161351933.1">
    <property type="nucleotide sequence ID" value="NZ_WTUX01000016.1"/>
</dbReference>
<dbReference type="InterPro" id="IPR041657">
    <property type="entry name" value="HTH_17"/>
</dbReference>
<protein>
    <submittedName>
        <fullName evidence="2">Helix-turn-helix domain-containing protein</fullName>
    </submittedName>
</protein>
<comment type="caution">
    <text evidence="2">The sequence shown here is derived from an EMBL/GenBank/DDBJ whole genome shotgun (WGS) entry which is preliminary data.</text>
</comment>
<keyword evidence="3" id="KW-1185">Reference proteome</keyword>
<gene>
    <name evidence="2" type="ORF">GQE99_12295</name>
</gene>
<organism evidence="2 3">
    <name type="scientific">Maritimibacter harenae</name>
    <dbReference type="NCBI Taxonomy" id="2606218"/>
    <lineage>
        <taxon>Bacteria</taxon>
        <taxon>Pseudomonadati</taxon>
        <taxon>Pseudomonadota</taxon>
        <taxon>Alphaproteobacteria</taxon>
        <taxon>Rhodobacterales</taxon>
        <taxon>Roseobacteraceae</taxon>
        <taxon>Maritimibacter</taxon>
    </lineage>
</organism>
<evidence type="ECO:0000259" key="1">
    <source>
        <dbReference type="Pfam" id="PF12728"/>
    </source>
</evidence>
<sequence length="145" mass="16465">MTAESESPDRNPLTDALLDRAFLRRRWRSASDAFFWRHEQRGRLIPVTDGSKLRYSWEAVFAFEGGSPPEDMVEAYKSGLLDVYEAARLCSVTPSYIKSAARSGDLPSRRPGRAYLFVPAEVDAWRARRFVNRKTMKTGGNSSDE</sequence>
<feature type="domain" description="Helix-turn-helix" evidence="1">
    <location>
        <begin position="80"/>
        <end position="129"/>
    </location>
</feature>
<dbReference type="EMBL" id="WTUX01000016">
    <property type="protein sequence ID" value="MZR13794.1"/>
    <property type="molecule type" value="Genomic_DNA"/>
</dbReference>
<evidence type="ECO:0000313" key="2">
    <source>
        <dbReference type="EMBL" id="MZR13794.1"/>
    </source>
</evidence>
<accession>A0A845M9U7</accession>
<proteinExistence type="predicted"/>